<dbReference type="AlphaFoldDB" id="A0A1T4MEN3"/>
<evidence type="ECO:0000313" key="3">
    <source>
        <dbReference type="Proteomes" id="UP000189933"/>
    </source>
</evidence>
<accession>A0A1T4MEN3</accession>
<proteinExistence type="predicted"/>
<protein>
    <recommendedName>
        <fullName evidence="1">STAS domain-containing protein</fullName>
    </recommendedName>
</protein>
<dbReference type="Proteomes" id="UP000189933">
    <property type="component" value="Unassembled WGS sequence"/>
</dbReference>
<evidence type="ECO:0000259" key="1">
    <source>
        <dbReference type="PROSITE" id="PS50801"/>
    </source>
</evidence>
<dbReference type="RefSeq" id="WP_078664672.1">
    <property type="nucleotide sequence ID" value="NZ_FUXM01000004.1"/>
</dbReference>
<dbReference type="PROSITE" id="PS50801">
    <property type="entry name" value="STAS"/>
    <property type="match status" value="1"/>
</dbReference>
<reference evidence="3" key="1">
    <citation type="submission" date="2017-02" db="EMBL/GenBank/DDBJ databases">
        <authorList>
            <person name="Varghese N."/>
            <person name="Submissions S."/>
        </authorList>
    </citation>
    <scope>NUCLEOTIDE SEQUENCE [LARGE SCALE GENOMIC DNA]</scope>
    <source>
        <strain evidence="3">DSM 16521</strain>
    </source>
</reference>
<gene>
    <name evidence="2" type="ORF">SAMN02745885_00535</name>
</gene>
<dbReference type="Gene3D" id="3.30.750.24">
    <property type="entry name" value="STAS domain"/>
    <property type="match status" value="1"/>
</dbReference>
<feature type="domain" description="STAS" evidence="1">
    <location>
        <begin position="14"/>
        <end position="60"/>
    </location>
</feature>
<evidence type="ECO:0000313" key="2">
    <source>
        <dbReference type="EMBL" id="SJZ65351.1"/>
    </source>
</evidence>
<dbReference type="InterPro" id="IPR036513">
    <property type="entry name" value="STAS_dom_sf"/>
</dbReference>
<keyword evidence="3" id="KW-1185">Reference proteome</keyword>
<dbReference type="SUPFAM" id="SSF52091">
    <property type="entry name" value="SpoIIaa-like"/>
    <property type="match status" value="1"/>
</dbReference>
<dbReference type="InterPro" id="IPR002645">
    <property type="entry name" value="STAS_dom"/>
</dbReference>
<dbReference type="EMBL" id="FUXM01000004">
    <property type="protein sequence ID" value="SJZ65351.1"/>
    <property type="molecule type" value="Genomic_DNA"/>
</dbReference>
<name>A0A1T4MEN3_9FIRM</name>
<organism evidence="2 3">
    <name type="scientific">Carboxydocella sporoproducens DSM 16521</name>
    <dbReference type="NCBI Taxonomy" id="1121270"/>
    <lineage>
        <taxon>Bacteria</taxon>
        <taxon>Bacillati</taxon>
        <taxon>Bacillota</taxon>
        <taxon>Clostridia</taxon>
        <taxon>Eubacteriales</taxon>
        <taxon>Clostridiales Family XVI. Incertae Sedis</taxon>
        <taxon>Carboxydocella</taxon>
    </lineage>
</organism>
<sequence>MSIKVLVEQEGKKVSLEGEMDLLLAENLGNEKKYQLQPEFSLDLSHVTFTDSSGINILLEWLLELQQQQIYASSCLLGEDTFRLLFDMGLIVLVDGRIFLAPEGLQRPIALSFLHTFAEEKGKRQSLSKDLLVNT</sequence>